<dbReference type="EMBL" id="KZ678153">
    <property type="protein sequence ID" value="PSN59764.1"/>
    <property type="molecule type" value="Genomic_DNA"/>
</dbReference>
<feature type="chain" id="PRO_5015597431" description="Concanavalin A-like lectin/glucanase" evidence="1">
    <location>
        <begin position="20"/>
        <end position="244"/>
    </location>
</feature>
<name>A0A2T2N2Y3_CORCC</name>
<protein>
    <recommendedName>
        <fullName evidence="4">Concanavalin A-like lectin/glucanase</fullName>
    </recommendedName>
</protein>
<reference evidence="2 3" key="1">
    <citation type="journal article" date="2018" name="Front. Microbiol.">
        <title>Genome-Wide Analysis of Corynespora cassiicola Leaf Fall Disease Putative Effectors.</title>
        <authorList>
            <person name="Lopez D."/>
            <person name="Ribeiro S."/>
            <person name="Label P."/>
            <person name="Fumanal B."/>
            <person name="Venisse J.S."/>
            <person name="Kohler A."/>
            <person name="de Oliveira R.R."/>
            <person name="Labutti K."/>
            <person name="Lipzen A."/>
            <person name="Lail K."/>
            <person name="Bauer D."/>
            <person name="Ohm R.A."/>
            <person name="Barry K.W."/>
            <person name="Spatafora J."/>
            <person name="Grigoriev I.V."/>
            <person name="Martin F.M."/>
            <person name="Pujade-Renaud V."/>
        </authorList>
    </citation>
    <scope>NUCLEOTIDE SEQUENCE [LARGE SCALE GENOMIC DNA]</scope>
    <source>
        <strain evidence="2 3">Philippines</strain>
    </source>
</reference>
<evidence type="ECO:0000313" key="3">
    <source>
        <dbReference type="Proteomes" id="UP000240883"/>
    </source>
</evidence>
<sequence length="244" mass="26959">MKLQITALVPLFTSTLVVAASAPPAPPIRTLPNFWEFNITALEGPGCPGFASPPSSGYSTRPKFGSNTVDGSEIYYWHIAYPHIKASVDGTETHVWCETTLQYSEVDGFPDRKPKADYLFKLHKNGTRVMATYELDEGVTAEWKFTYFAEDEEELVDTVTLDGPISSGKDVQTYFSSVEEAPERIALPKCGAGVFKYRTDLFLSSNKKGAKGIVASESLVNAKGDAEYYGVQQGFSYDWEKCQD</sequence>
<accession>A0A2T2N2Y3</accession>
<evidence type="ECO:0000313" key="2">
    <source>
        <dbReference type="EMBL" id="PSN59764.1"/>
    </source>
</evidence>
<gene>
    <name evidence="2" type="ORF">BS50DRAFT_579794</name>
</gene>
<dbReference type="OrthoDB" id="3735213at2759"/>
<proteinExistence type="predicted"/>
<evidence type="ECO:0000256" key="1">
    <source>
        <dbReference type="SAM" id="SignalP"/>
    </source>
</evidence>
<keyword evidence="3" id="KW-1185">Reference proteome</keyword>
<feature type="signal peptide" evidence="1">
    <location>
        <begin position="1"/>
        <end position="19"/>
    </location>
</feature>
<dbReference type="AlphaFoldDB" id="A0A2T2N2Y3"/>
<evidence type="ECO:0008006" key="4">
    <source>
        <dbReference type="Google" id="ProtNLM"/>
    </source>
</evidence>
<organism evidence="2 3">
    <name type="scientific">Corynespora cassiicola Philippines</name>
    <dbReference type="NCBI Taxonomy" id="1448308"/>
    <lineage>
        <taxon>Eukaryota</taxon>
        <taxon>Fungi</taxon>
        <taxon>Dikarya</taxon>
        <taxon>Ascomycota</taxon>
        <taxon>Pezizomycotina</taxon>
        <taxon>Dothideomycetes</taxon>
        <taxon>Pleosporomycetidae</taxon>
        <taxon>Pleosporales</taxon>
        <taxon>Corynesporascaceae</taxon>
        <taxon>Corynespora</taxon>
    </lineage>
</organism>
<dbReference type="Proteomes" id="UP000240883">
    <property type="component" value="Unassembled WGS sequence"/>
</dbReference>
<keyword evidence="1" id="KW-0732">Signal</keyword>